<keyword evidence="2" id="KW-1185">Reference proteome</keyword>
<dbReference type="EMBL" id="SMKX01000004">
    <property type="protein sequence ID" value="TDD62917.1"/>
    <property type="molecule type" value="Genomic_DNA"/>
</dbReference>
<proteinExistence type="predicted"/>
<name>A0A4V2YQP7_9ACTN</name>
<organism evidence="1 2">
    <name type="scientific">Kribbella antibiotica</name>
    <dbReference type="NCBI Taxonomy" id="190195"/>
    <lineage>
        <taxon>Bacteria</taxon>
        <taxon>Bacillati</taxon>
        <taxon>Actinomycetota</taxon>
        <taxon>Actinomycetes</taxon>
        <taxon>Propionibacteriales</taxon>
        <taxon>Kribbellaceae</taxon>
        <taxon>Kribbella</taxon>
    </lineage>
</organism>
<dbReference type="Proteomes" id="UP000295124">
    <property type="component" value="Unassembled WGS sequence"/>
</dbReference>
<dbReference type="OrthoDB" id="7171245at2"/>
<sequence>MGIFSRKTSAPPSTDGLILDRTWDDQELDAAYAALRDGDLDSPLAAFKQQTNDPDRRAVWTDGLSEAAIGRSEQLEARLEQAPGDPELLLLLAQTLVKEGWEVRTGAQAKYVTEQRFATFQDILVAAKEVVEAAIDAAPDDATPWTVYQWVAIGLGAKLPVHQQLLAEATDRHPDSYAAHTSYIHASAPKWYGTSIEELLDFAAQASDRARPGSVLGTVITDAVIEARLYIMSFSEESSTKRIGKLAKLSGQWQDPLIESRAKWLHPDRHREAPDLMAHNKYAYVLKKLAKTEARASADAMFGRVSRVPWGYQGAPLEEFAKVYR</sequence>
<reference evidence="1 2" key="1">
    <citation type="submission" date="2019-03" db="EMBL/GenBank/DDBJ databases">
        <title>Draft genome sequences of novel Actinobacteria.</title>
        <authorList>
            <person name="Sahin N."/>
            <person name="Ay H."/>
            <person name="Saygin H."/>
        </authorList>
    </citation>
    <scope>NUCLEOTIDE SEQUENCE [LARGE SCALE GENOMIC DNA]</scope>
    <source>
        <strain evidence="1 2">JCM 13523</strain>
    </source>
</reference>
<gene>
    <name evidence="1" type="ORF">E1263_02610</name>
</gene>
<dbReference type="AlphaFoldDB" id="A0A4V2YQP7"/>
<evidence type="ECO:0000313" key="2">
    <source>
        <dbReference type="Proteomes" id="UP000295124"/>
    </source>
</evidence>
<accession>A0A4V2YQP7</accession>
<evidence type="ECO:0008006" key="3">
    <source>
        <dbReference type="Google" id="ProtNLM"/>
    </source>
</evidence>
<dbReference type="RefSeq" id="WP_132164905.1">
    <property type="nucleotide sequence ID" value="NZ_SMKX01000004.1"/>
</dbReference>
<comment type="caution">
    <text evidence="1">The sequence shown here is derived from an EMBL/GenBank/DDBJ whole genome shotgun (WGS) entry which is preliminary data.</text>
</comment>
<protein>
    <recommendedName>
        <fullName evidence="3">DUF4034 domain-containing protein</fullName>
    </recommendedName>
</protein>
<evidence type="ECO:0000313" key="1">
    <source>
        <dbReference type="EMBL" id="TDD62917.1"/>
    </source>
</evidence>